<accession>A0AAD8HZ05</accession>
<evidence type="ECO:0000313" key="3">
    <source>
        <dbReference type="EMBL" id="KAK1375326.1"/>
    </source>
</evidence>
<dbReference type="AlphaFoldDB" id="A0AAD8HZ05"/>
<evidence type="ECO:0000256" key="1">
    <source>
        <dbReference type="SAM" id="MobiDB-lite"/>
    </source>
</evidence>
<evidence type="ECO:0000256" key="2">
    <source>
        <dbReference type="SAM" id="SignalP"/>
    </source>
</evidence>
<sequence length="104" mass="10715">MGILTLKPMGLSLFCFIIVLGTTQSYETLSIAQPPSTALSPASAPVSIEQPPDNIVLPPASAPTSIAEPPSSTALPPASAPVQQPVEPPSQAPSRHMPPSCDFE</sequence>
<protein>
    <submittedName>
        <fullName evidence="3">Uncharacterized protein</fullName>
    </submittedName>
</protein>
<evidence type="ECO:0000313" key="4">
    <source>
        <dbReference type="Proteomes" id="UP001237642"/>
    </source>
</evidence>
<dbReference type="Proteomes" id="UP001237642">
    <property type="component" value="Unassembled WGS sequence"/>
</dbReference>
<feature type="compositionally biased region" description="Low complexity" evidence="1">
    <location>
        <begin position="35"/>
        <end position="47"/>
    </location>
</feature>
<reference evidence="3" key="1">
    <citation type="submission" date="2023-02" db="EMBL/GenBank/DDBJ databases">
        <title>Genome of toxic invasive species Heracleum sosnowskyi carries increased number of genes despite the absence of recent whole-genome duplications.</title>
        <authorList>
            <person name="Schelkunov M."/>
            <person name="Shtratnikova V."/>
            <person name="Makarenko M."/>
            <person name="Klepikova A."/>
            <person name="Omelchenko D."/>
            <person name="Novikova G."/>
            <person name="Obukhova E."/>
            <person name="Bogdanov V."/>
            <person name="Penin A."/>
            <person name="Logacheva M."/>
        </authorList>
    </citation>
    <scope>NUCLEOTIDE SEQUENCE</scope>
    <source>
        <strain evidence="3">Hsosn_3</strain>
        <tissue evidence="3">Leaf</tissue>
    </source>
</reference>
<proteinExistence type="predicted"/>
<comment type="caution">
    <text evidence="3">The sequence shown here is derived from an EMBL/GenBank/DDBJ whole genome shotgun (WGS) entry which is preliminary data.</text>
</comment>
<keyword evidence="2" id="KW-0732">Signal</keyword>
<name>A0AAD8HZ05_9APIA</name>
<feature type="chain" id="PRO_5042287161" evidence="2">
    <location>
        <begin position="26"/>
        <end position="104"/>
    </location>
</feature>
<dbReference type="EMBL" id="JAUIZM010000007">
    <property type="protein sequence ID" value="KAK1375326.1"/>
    <property type="molecule type" value="Genomic_DNA"/>
</dbReference>
<organism evidence="3 4">
    <name type="scientific">Heracleum sosnowskyi</name>
    <dbReference type="NCBI Taxonomy" id="360622"/>
    <lineage>
        <taxon>Eukaryota</taxon>
        <taxon>Viridiplantae</taxon>
        <taxon>Streptophyta</taxon>
        <taxon>Embryophyta</taxon>
        <taxon>Tracheophyta</taxon>
        <taxon>Spermatophyta</taxon>
        <taxon>Magnoliopsida</taxon>
        <taxon>eudicotyledons</taxon>
        <taxon>Gunneridae</taxon>
        <taxon>Pentapetalae</taxon>
        <taxon>asterids</taxon>
        <taxon>campanulids</taxon>
        <taxon>Apiales</taxon>
        <taxon>Apiaceae</taxon>
        <taxon>Apioideae</taxon>
        <taxon>apioid superclade</taxon>
        <taxon>Tordylieae</taxon>
        <taxon>Tordyliinae</taxon>
        <taxon>Heracleum</taxon>
    </lineage>
</organism>
<feature type="signal peptide" evidence="2">
    <location>
        <begin position="1"/>
        <end position="25"/>
    </location>
</feature>
<feature type="region of interest" description="Disordered" evidence="1">
    <location>
        <begin position="35"/>
        <end position="104"/>
    </location>
</feature>
<gene>
    <name evidence="3" type="ORF">POM88_031519</name>
</gene>
<keyword evidence="4" id="KW-1185">Reference proteome</keyword>
<feature type="compositionally biased region" description="Low complexity" evidence="1">
    <location>
        <begin position="69"/>
        <end position="81"/>
    </location>
</feature>
<reference evidence="3" key="2">
    <citation type="submission" date="2023-05" db="EMBL/GenBank/DDBJ databases">
        <authorList>
            <person name="Schelkunov M.I."/>
        </authorList>
    </citation>
    <scope>NUCLEOTIDE SEQUENCE</scope>
    <source>
        <strain evidence="3">Hsosn_3</strain>
        <tissue evidence="3">Leaf</tissue>
    </source>
</reference>